<organism evidence="1">
    <name type="scientific">Aerophobetes bacterium</name>
    <dbReference type="NCBI Taxonomy" id="2030807"/>
    <lineage>
        <taxon>Bacteria</taxon>
        <taxon>Candidatus Aerophobota</taxon>
    </lineage>
</organism>
<gene>
    <name evidence="1" type="ORF">ENL39_02130</name>
</gene>
<accession>A0A7V5HYN0</accession>
<dbReference type="PANTHER" id="PTHR28055">
    <property type="entry name" value="ALTERED INHERITANCE OF MITOCHONDRIA PROTEIN 41, MITOCHONDRIAL"/>
    <property type="match status" value="1"/>
</dbReference>
<dbReference type="AlphaFoldDB" id="A0A7V5HYN0"/>
<comment type="caution">
    <text evidence="1">The sequence shown here is derived from an EMBL/GenBank/DDBJ whole genome shotgun (WGS) entry which is preliminary data.</text>
</comment>
<dbReference type="EMBL" id="DRTT01000066">
    <property type="protein sequence ID" value="HHF98269.1"/>
    <property type="molecule type" value="Genomic_DNA"/>
</dbReference>
<dbReference type="Gene3D" id="1.10.1510.10">
    <property type="entry name" value="Uncharacterised protein YqeY/AIM41 PF09424, N-terminal domain"/>
    <property type="match status" value="1"/>
</dbReference>
<dbReference type="GO" id="GO:0016884">
    <property type="term" value="F:carbon-nitrogen ligase activity, with glutamine as amido-N-donor"/>
    <property type="evidence" value="ECO:0007669"/>
    <property type="project" value="InterPro"/>
</dbReference>
<dbReference type="InterPro" id="IPR019004">
    <property type="entry name" value="YqeY/Aim41"/>
</dbReference>
<dbReference type="SUPFAM" id="SSF89095">
    <property type="entry name" value="GatB/YqeY motif"/>
    <property type="match status" value="1"/>
</dbReference>
<dbReference type="InterPro" id="IPR023168">
    <property type="entry name" value="GatB_Yqey_C_2"/>
</dbReference>
<dbReference type="Proteomes" id="UP000886070">
    <property type="component" value="Unassembled WGS sequence"/>
</dbReference>
<dbReference type="Gene3D" id="1.10.10.410">
    <property type="match status" value="1"/>
</dbReference>
<sequence>MSLYEEINEHLKEALKSKKTDALNALRGLKSVIKNKEVELRRKLEDNEIIQLIAKQIKQRKESIAQFQKGNRPDLVEKEEKELKVLEQFMPPPLSEEALDKILQEIITETGAIGPQDMG</sequence>
<feature type="non-terminal residue" evidence="1">
    <location>
        <position position="119"/>
    </location>
</feature>
<protein>
    <submittedName>
        <fullName evidence="1">GatB/YqeY domain-containing protein</fullName>
    </submittedName>
</protein>
<dbReference type="PANTHER" id="PTHR28055:SF1">
    <property type="entry name" value="ALTERED INHERITANCE OF MITOCHONDRIA PROTEIN 41, MITOCHONDRIAL"/>
    <property type="match status" value="1"/>
</dbReference>
<dbReference type="InterPro" id="IPR042184">
    <property type="entry name" value="YqeY/Aim41_N"/>
</dbReference>
<evidence type="ECO:0000313" key="1">
    <source>
        <dbReference type="EMBL" id="HHF98269.1"/>
    </source>
</evidence>
<name>A0A7V5HYN0_UNCAE</name>
<dbReference type="InterPro" id="IPR003789">
    <property type="entry name" value="Asn/Gln_tRNA_amidoTrase-B-like"/>
</dbReference>
<reference evidence="1" key="1">
    <citation type="journal article" date="2020" name="mSystems">
        <title>Genome- and Community-Level Interaction Insights into Carbon Utilization and Element Cycling Functions of Hydrothermarchaeota in Hydrothermal Sediment.</title>
        <authorList>
            <person name="Zhou Z."/>
            <person name="Liu Y."/>
            <person name="Xu W."/>
            <person name="Pan J."/>
            <person name="Luo Z.H."/>
            <person name="Li M."/>
        </authorList>
    </citation>
    <scope>NUCLEOTIDE SEQUENCE [LARGE SCALE GENOMIC DNA]</scope>
    <source>
        <strain evidence="1">HyVt-92</strain>
    </source>
</reference>
<dbReference type="Pfam" id="PF09424">
    <property type="entry name" value="YqeY"/>
    <property type="match status" value="1"/>
</dbReference>
<proteinExistence type="predicted"/>